<keyword evidence="4" id="KW-1003">Cell membrane</keyword>
<evidence type="ECO:0000256" key="1">
    <source>
        <dbReference type="ARBA" id="ARBA00004651"/>
    </source>
</evidence>
<name>A0ABW2LE85_9BACT</name>
<feature type="transmembrane region" description="Helical" evidence="9">
    <location>
        <begin position="29"/>
        <end position="48"/>
    </location>
</feature>
<keyword evidence="3" id="KW-0050">Antiport</keyword>
<evidence type="ECO:0000256" key="3">
    <source>
        <dbReference type="ARBA" id="ARBA00022449"/>
    </source>
</evidence>
<evidence type="ECO:0000256" key="9">
    <source>
        <dbReference type="SAM" id="Phobius"/>
    </source>
</evidence>
<dbReference type="InterPro" id="IPR006153">
    <property type="entry name" value="Cation/H_exchanger_TM"/>
</dbReference>
<keyword evidence="5 9" id="KW-0812">Transmembrane</keyword>
<keyword evidence="6 9" id="KW-1133">Transmembrane helix</keyword>
<proteinExistence type="predicted"/>
<comment type="subcellular location">
    <subcellularLocation>
        <location evidence="1">Cell membrane</location>
        <topology evidence="1">Multi-pass membrane protein</topology>
    </subcellularLocation>
</comment>
<feature type="transmembrane region" description="Helical" evidence="9">
    <location>
        <begin position="368"/>
        <end position="390"/>
    </location>
</feature>
<evidence type="ECO:0000259" key="10">
    <source>
        <dbReference type="Pfam" id="PF00999"/>
    </source>
</evidence>
<protein>
    <submittedName>
        <fullName evidence="11">Cation:proton antiporter</fullName>
    </submittedName>
</protein>
<evidence type="ECO:0000313" key="11">
    <source>
        <dbReference type="EMBL" id="MFC7339450.1"/>
    </source>
</evidence>
<dbReference type="Pfam" id="PF00999">
    <property type="entry name" value="Na_H_Exchanger"/>
    <property type="match status" value="1"/>
</dbReference>
<gene>
    <name evidence="11" type="ORF">ACFQY0_19815</name>
</gene>
<reference evidence="12" key="1">
    <citation type="journal article" date="2019" name="Int. J. Syst. Evol. Microbiol.">
        <title>The Global Catalogue of Microorganisms (GCM) 10K type strain sequencing project: providing services to taxonomists for standard genome sequencing and annotation.</title>
        <authorList>
            <consortium name="The Broad Institute Genomics Platform"/>
            <consortium name="The Broad Institute Genome Sequencing Center for Infectious Disease"/>
            <person name="Wu L."/>
            <person name="Ma J."/>
        </authorList>
    </citation>
    <scope>NUCLEOTIDE SEQUENCE [LARGE SCALE GENOMIC DNA]</scope>
    <source>
        <strain evidence="12">CGMCC 4.1467</strain>
    </source>
</reference>
<evidence type="ECO:0000256" key="8">
    <source>
        <dbReference type="ARBA" id="ARBA00023136"/>
    </source>
</evidence>
<evidence type="ECO:0000256" key="7">
    <source>
        <dbReference type="ARBA" id="ARBA00023065"/>
    </source>
</evidence>
<comment type="caution">
    <text evidence="11">The sequence shown here is derived from an EMBL/GenBank/DDBJ whole genome shotgun (WGS) entry which is preliminary data.</text>
</comment>
<organism evidence="11 12">
    <name type="scientific">Haloferula chungangensis</name>
    <dbReference type="NCBI Taxonomy" id="1048331"/>
    <lineage>
        <taxon>Bacteria</taxon>
        <taxon>Pseudomonadati</taxon>
        <taxon>Verrucomicrobiota</taxon>
        <taxon>Verrucomicrobiia</taxon>
        <taxon>Verrucomicrobiales</taxon>
        <taxon>Verrucomicrobiaceae</taxon>
        <taxon>Haloferula</taxon>
    </lineage>
</organism>
<keyword evidence="2" id="KW-0813">Transport</keyword>
<accession>A0ABW2LE85</accession>
<dbReference type="Gene3D" id="1.20.1530.20">
    <property type="match status" value="1"/>
</dbReference>
<evidence type="ECO:0000256" key="4">
    <source>
        <dbReference type="ARBA" id="ARBA00022475"/>
    </source>
</evidence>
<feature type="domain" description="Cation/H+ exchanger transmembrane" evidence="10">
    <location>
        <begin position="10"/>
        <end position="391"/>
    </location>
</feature>
<evidence type="ECO:0000313" key="12">
    <source>
        <dbReference type="Proteomes" id="UP001596472"/>
    </source>
</evidence>
<keyword evidence="8 9" id="KW-0472">Membrane</keyword>
<evidence type="ECO:0000256" key="2">
    <source>
        <dbReference type="ARBA" id="ARBA00022448"/>
    </source>
</evidence>
<keyword evidence="7" id="KW-0406">Ion transport</keyword>
<evidence type="ECO:0000256" key="6">
    <source>
        <dbReference type="ARBA" id="ARBA00022989"/>
    </source>
</evidence>
<dbReference type="InterPro" id="IPR038770">
    <property type="entry name" value="Na+/solute_symporter_sf"/>
</dbReference>
<dbReference type="RefSeq" id="WP_379716291.1">
    <property type="nucleotide sequence ID" value="NZ_JBHTBS010000017.1"/>
</dbReference>
<dbReference type="Proteomes" id="UP001596472">
    <property type="component" value="Unassembled WGS sequence"/>
</dbReference>
<evidence type="ECO:0000256" key="5">
    <source>
        <dbReference type="ARBA" id="ARBA00022692"/>
    </source>
</evidence>
<dbReference type="PANTHER" id="PTHR32507">
    <property type="entry name" value="NA(+)/H(+) ANTIPORTER 1"/>
    <property type="match status" value="1"/>
</dbReference>
<keyword evidence="12" id="KW-1185">Reference proteome</keyword>
<feature type="transmembrane region" description="Helical" evidence="9">
    <location>
        <begin position="224"/>
        <end position="241"/>
    </location>
</feature>
<feature type="transmembrane region" description="Helical" evidence="9">
    <location>
        <begin position="183"/>
        <end position="212"/>
    </location>
</feature>
<sequence>MDTLISLAALLVFGYGLFSGRLSKTVISGPMLFVLAGVLAGPLGFDLFDPGLESEMVKVVAEVTLMVILFTDASTLKLGALKREYKVPLRLLAFGLPLTMMLGFALAVPMFPGVSLWLVAAMAFILSPTDAALGQAVVSSDQVPDEVRDTIEVESGLNDGIALPAVMACMAVIAAEADAEADVWQWVVFAAKQIGLGPVVGAAVGLVGGRLMDRAVQRDWMKPVFQRLASISLAVISYALAEEVGGNGFIAAFFGGLMLGTQTERVRERLQEFGEAEGQLLSLSVFLIFGMVLVPKLSDHWDMMALLYALLSLTVIRMLPVALCLMGTKMDRVTVAFIGWFGPRGIASVLYLLIFLTEVGGEGSERMLSVIVLTVLLSVLLHGVTAVPFSRWYGAYLEKKG</sequence>
<feature type="transmembrane region" description="Helical" evidence="9">
    <location>
        <begin position="306"/>
        <end position="326"/>
    </location>
</feature>
<dbReference type="PANTHER" id="PTHR32507:SF8">
    <property type="entry name" value="CNH1P"/>
    <property type="match status" value="1"/>
</dbReference>
<feature type="transmembrane region" description="Helical" evidence="9">
    <location>
        <begin position="333"/>
        <end position="356"/>
    </location>
</feature>
<dbReference type="EMBL" id="JBHTBS010000017">
    <property type="protein sequence ID" value="MFC7339450.1"/>
    <property type="molecule type" value="Genomic_DNA"/>
</dbReference>